<reference evidence="1 2" key="1">
    <citation type="submission" date="2018-06" db="EMBL/GenBank/DDBJ databases">
        <authorList>
            <consortium name="Pathogen Informatics"/>
            <person name="Doyle S."/>
        </authorList>
    </citation>
    <scope>NUCLEOTIDE SEQUENCE [LARGE SCALE GENOMIC DNA]</scope>
    <source>
        <strain evidence="1 2">NCTC12120</strain>
    </source>
</reference>
<dbReference type="Proteomes" id="UP000251197">
    <property type="component" value="Unassembled WGS sequence"/>
</dbReference>
<sequence>MNKSTEFSHDYIEALPLSAEQKAALPTSDLQAVHEALDAQHHPFERADDSPLASVKARLEASWPGSLGGETADYR</sequence>
<dbReference type="EC" id="2.4.1.-" evidence="1"/>
<gene>
    <name evidence="1" type="primary">mdoH_1</name>
    <name evidence="1" type="ORF">NCTC12120_07077</name>
</gene>
<dbReference type="AlphaFoldDB" id="A0A2X3L2C9"/>
<dbReference type="EMBL" id="UAVU01000012">
    <property type="protein sequence ID" value="SQC93960.1"/>
    <property type="molecule type" value="Genomic_DNA"/>
</dbReference>
<evidence type="ECO:0000313" key="1">
    <source>
        <dbReference type="EMBL" id="SQC93960.1"/>
    </source>
</evidence>
<organism evidence="1 2">
    <name type="scientific">Cedecea neteri</name>
    <dbReference type="NCBI Taxonomy" id="158822"/>
    <lineage>
        <taxon>Bacteria</taxon>
        <taxon>Pseudomonadati</taxon>
        <taxon>Pseudomonadota</taxon>
        <taxon>Gammaproteobacteria</taxon>
        <taxon>Enterobacterales</taxon>
        <taxon>Enterobacteriaceae</taxon>
        <taxon>Cedecea</taxon>
    </lineage>
</organism>
<accession>A0A2X3L2C9</accession>
<keyword evidence="1" id="KW-0328">Glycosyltransferase</keyword>
<keyword evidence="1" id="KW-0808">Transferase</keyword>
<name>A0A2X3L2C9_9ENTR</name>
<proteinExistence type="predicted"/>
<protein>
    <submittedName>
        <fullName evidence="1">Glucans biosynthesis glucosyltransferase H</fullName>
        <ecNumber evidence="1">2.4.1.-</ecNumber>
    </submittedName>
</protein>
<evidence type="ECO:0000313" key="2">
    <source>
        <dbReference type="Proteomes" id="UP000251197"/>
    </source>
</evidence>
<dbReference type="GO" id="GO:0016757">
    <property type="term" value="F:glycosyltransferase activity"/>
    <property type="evidence" value="ECO:0007669"/>
    <property type="project" value="UniProtKB-KW"/>
</dbReference>